<reference evidence="3" key="1">
    <citation type="journal article" date="2020" name="bioRxiv">
        <title>A rank-normalized archaeal taxonomy based on genome phylogeny resolves widespread incomplete and uneven classifications.</title>
        <authorList>
            <person name="Rinke C."/>
            <person name="Chuvochina M."/>
            <person name="Mussig A.J."/>
            <person name="Chaumeil P.-A."/>
            <person name="Waite D.W."/>
            <person name="Whitman W.B."/>
            <person name="Parks D.H."/>
            <person name="Hugenholtz P."/>
        </authorList>
    </citation>
    <scope>NUCLEOTIDE SEQUENCE [LARGE SCALE GENOMIC DNA]</scope>
</reference>
<comment type="caution">
    <text evidence="2">The sequence shown here is derived from an EMBL/GenBank/DDBJ whole genome shotgun (WGS) entry which is preliminary data.</text>
</comment>
<dbReference type="SUPFAM" id="SSF53756">
    <property type="entry name" value="UDP-Glycosyltransferase/glycogen phosphorylase"/>
    <property type="match status" value="1"/>
</dbReference>
<dbReference type="Proteomes" id="UP000565078">
    <property type="component" value="Unassembled WGS sequence"/>
</dbReference>
<name>A0A7J4IZ75_9ARCH</name>
<accession>A0A7J4IZ75</accession>
<sequence length="203" mass="22572">MKPEKGEGKKNRISITGAKAAAILRQELVNAKGENNAQREAVQKVFVSVGTHPQQFDRLLREVDRLAGTGKLSGRVFAQSGVSTYMPKNYQCTPFLPISEFNERIRECDIFITHAGEGNIGIAKNMGKKMICVPRKKEYGEHTNDHQLEICDVVSHTGMGLVALSSAEIEDRLCELPDFNPAKVPRGNICDLLSDYVKRELGW</sequence>
<evidence type="ECO:0000313" key="2">
    <source>
        <dbReference type="EMBL" id="HIH09595.1"/>
    </source>
</evidence>
<feature type="domain" description="Glycosyl transferase family 28 C-terminal" evidence="1">
    <location>
        <begin position="45"/>
        <end position="159"/>
    </location>
</feature>
<dbReference type="EMBL" id="DUGC01000050">
    <property type="protein sequence ID" value="HIH09595.1"/>
    <property type="molecule type" value="Genomic_DNA"/>
</dbReference>
<evidence type="ECO:0000259" key="1">
    <source>
        <dbReference type="Pfam" id="PF04101"/>
    </source>
</evidence>
<organism evidence="2 3">
    <name type="scientific">Candidatus Iainarchaeum sp</name>
    <dbReference type="NCBI Taxonomy" id="3101447"/>
    <lineage>
        <taxon>Archaea</taxon>
        <taxon>Candidatus Iainarchaeota</taxon>
        <taxon>Candidatus Iainarchaeia</taxon>
        <taxon>Candidatus Iainarchaeales</taxon>
        <taxon>Candidatus Iainarchaeaceae</taxon>
        <taxon>Candidatus Iainarchaeum</taxon>
    </lineage>
</organism>
<dbReference type="InterPro" id="IPR007235">
    <property type="entry name" value="Glyco_trans_28_C"/>
</dbReference>
<dbReference type="AlphaFoldDB" id="A0A7J4IZ75"/>
<dbReference type="Pfam" id="PF04101">
    <property type="entry name" value="Glyco_tran_28_C"/>
    <property type="match status" value="1"/>
</dbReference>
<proteinExistence type="predicted"/>
<dbReference type="GO" id="GO:0016758">
    <property type="term" value="F:hexosyltransferase activity"/>
    <property type="evidence" value="ECO:0007669"/>
    <property type="project" value="InterPro"/>
</dbReference>
<evidence type="ECO:0000313" key="3">
    <source>
        <dbReference type="Proteomes" id="UP000565078"/>
    </source>
</evidence>
<protein>
    <recommendedName>
        <fullName evidence="1">Glycosyl transferase family 28 C-terminal domain-containing protein</fullName>
    </recommendedName>
</protein>
<gene>
    <name evidence="2" type="ORF">HA254_02890</name>
</gene>
<dbReference type="Gene3D" id="3.40.50.2000">
    <property type="entry name" value="Glycogen Phosphorylase B"/>
    <property type="match status" value="1"/>
</dbReference>